<proteinExistence type="predicted"/>
<organism evidence="2 3">
    <name type="scientific">Aspergillus fumigatus (strain CBS 144.89 / FGSC A1163 / CEA10)</name>
    <name type="common">Neosartorya fumigata</name>
    <dbReference type="NCBI Taxonomy" id="451804"/>
    <lineage>
        <taxon>Eukaryota</taxon>
        <taxon>Fungi</taxon>
        <taxon>Dikarya</taxon>
        <taxon>Ascomycota</taxon>
        <taxon>Pezizomycotina</taxon>
        <taxon>Eurotiomycetes</taxon>
        <taxon>Eurotiomycetidae</taxon>
        <taxon>Eurotiales</taxon>
        <taxon>Aspergillaceae</taxon>
        <taxon>Aspergillus</taxon>
        <taxon>Aspergillus subgen. Fumigati</taxon>
    </lineage>
</organism>
<evidence type="ECO:0000256" key="1">
    <source>
        <dbReference type="SAM" id="Coils"/>
    </source>
</evidence>
<dbReference type="Proteomes" id="UP000001699">
    <property type="component" value="Unassembled WGS sequence"/>
</dbReference>
<dbReference type="VEuPathDB" id="FungiDB:AFUB_084780"/>
<dbReference type="AlphaFoldDB" id="B0YAI4"/>
<sequence length="246" mass="27804">MLKSTTRSPRCAISTQQGSNKVHITSTICTHLYEKLKIDPAIIYLYSISCWQRAFLSWRCIHGFPPRGGRDEGRDPSVMITRMKMGRTFGPTTKNIAEEPLQSVERFKRWKKRTEACIFAHQAELASAKSTDESGQRVSSYGEKRYGLRGTMSIELEKLRQEYKSKRENVEACQNWANESADTGSDRTRYHQISLQQAKGEAVIYQKAYGAALADAKRLCPGRTFQPATGNVSLGRVDTVVSIRDQ</sequence>
<keyword evidence="1" id="KW-0175">Coiled coil</keyword>
<feature type="coiled-coil region" evidence="1">
    <location>
        <begin position="149"/>
        <end position="176"/>
    </location>
</feature>
<protein>
    <submittedName>
        <fullName evidence="2">Uncharacterized protein</fullName>
    </submittedName>
</protein>
<dbReference type="EMBL" id="DS499600">
    <property type="protein sequence ID" value="EDP49027.1"/>
    <property type="molecule type" value="Genomic_DNA"/>
</dbReference>
<dbReference type="OrthoDB" id="5327951at2759"/>
<evidence type="ECO:0000313" key="2">
    <source>
        <dbReference type="EMBL" id="EDP49027.1"/>
    </source>
</evidence>
<dbReference type="HOGENOM" id="CLU_1128826_0_0_1"/>
<accession>B0YAI4</accession>
<reference evidence="2 3" key="1">
    <citation type="journal article" date="2008" name="PLoS Genet.">
        <title>Genomic islands in the pathogenic filamentous fungus Aspergillus fumigatus.</title>
        <authorList>
            <person name="Fedorova N.D."/>
            <person name="Khaldi N."/>
            <person name="Joardar V.S."/>
            <person name="Maiti R."/>
            <person name="Amedeo P."/>
            <person name="Anderson M.J."/>
            <person name="Crabtree J."/>
            <person name="Silva J.C."/>
            <person name="Badger J.H."/>
            <person name="Albarraq A."/>
            <person name="Angiuoli S."/>
            <person name="Bussey H."/>
            <person name="Bowyer P."/>
            <person name="Cotty P.J."/>
            <person name="Dyer P.S."/>
            <person name="Egan A."/>
            <person name="Galens K."/>
            <person name="Fraser-Liggett C.M."/>
            <person name="Haas B.J."/>
            <person name="Inman J.M."/>
            <person name="Kent R."/>
            <person name="Lemieux S."/>
            <person name="Malavazi I."/>
            <person name="Orvis J."/>
            <person name="Roemer T."/>
            <person name="Ronning C.M."/>
            <person name="Sundaram J.P."/>
            <person name="Sutton G."/>
            <person name="Turner G."/>
            <person name="Venter J.C."/>
            <person name="White O.R."/>
            <person name="Whitty B.R."/>
            <person name="Youngman P."/>
            <person name="Wolfe K.H."/>
            <person name="Goldman G.H."/>
            <person name="Wortman J.R."/>
            <person name="Jiang B."/>
            <person name="Denning D.W."/>
            <person name="Nierman W.C."/>
        </authorList>
    </citation>
    <scope>NUCLEOTIDE SEQUENCE [LARGE SCALE GENOMIC DNA]</scope>
    <source>
        <strain evidence="3">CBS 144.89 / FGSC A1163 / CEA10</strain>
    </source>
</reference>
<gene>
    <name evidence="2" type="ORF">AFUB_084780</name>
</gene>
<name>B0YAI4_ASPFC</name>
<evidence type="ECO:0000313" key="3">
    <source>
        <dbReference type="Proteomes" id="UP000001699"/>
    </source>
</evidence>
<keyword evidence="3" id="KW-1185">Reference proteome</keyword>